<proteinExistence type="predicted"/>
<organism evidence="3 4">
    <name type="scientific">Oleoguttula mirabilis</name>
    <dbReference type="NCBI Taxonomy" id="1507867"/>
    <lineage>
        <taxon>Eukaryota</taxon>
        <taxon>Fungi</taxon>
        <taxon>Dikarya</taxon>
        <taxon>Ascomycota</taxon>
        <taxon>Pezizomycotina</taxon>
        <taxon>Dothideomycetes</taxon>
        <taxon>Dothideomycetidae</taxon>
        <taxon>Mycosphaerellales</taxon>
        <taxon>Teratosphaeriaceae</taxon>
        <taxon>Oleoguttula</taxon>
    </lineage>
</organism>
<evidence type="ECO:0000313" key="3">
    <source>
        <dbReference type="EMBL" id="KAK4549512.1"/>
    </source>
</evidence>
<feature type="domain" description="Cellulose-binding Sde182 C-terminal" evidence="2">
    <location>
        <begin position="354"/>
        <end position="462"/>
    </location>
</feature>
<comment type="caution">
    <text evidence="3">The sequence shown here is derived from an EMBL/GenBank/DDBJ whole genome shotgun (WGS) entry which is preliminary data.</text>
</comment>
<dbReference type="InterPro" id="IPR048527">
    <property type="entry name" value="Sde182_C"/>
</dbReference>
<dbReference type="Proteomes" id="UP001324427">
    <property type="component" value="Unassembled WGS sequence"/>
</dbReference>
<dbReference type="AlphaFoldDB" id="A0AAV9JUW5"/>
<name>A0AAV9JUW5_9PEZI</name>
<dbReference type="Pfam" id="PF21027">
    <property type="entry name" value="Sde0182_C"/>
    <property type="match status" value="1"/>
</dbReference>
<gene>
    <name evidence="3" type="ORF">LTR36_006509</name>
</gene>
<dbReference type="GO" id="GO:0016799">
    <property type="term" value="F:hydrolase activity, hydrolyzing N-glycosyl compounds"/>
    <property type="evidence" value="ECO:0007669"/>
    <property type="project" value="InterPro"/>
</dbReference>
<dbReference type="InterPro" id="IPR036452">
    <property type="entry name" value="Ribo_hydro-like"/>
</dbReference>
<evidence type="ECO:0000259" key="2">
    <source>
        <dbReference type="Pfam" id="PF21027"/>
    </source>
</evidence>
<evidence type="ECO:0000313" key="4">
    <source>
        <dbReference type="Proteomes" id="UP001324427"/>
    </source>
</evidence>
<dbReference type="EMBL" id="JAVFHQ010000004">
    <property type="protein sequence ID" value="KAK4549512.1"/>
    <property type="molecule type" value="Genomic_DNA"/>
</dbReference>
<protein>
    <recommendedName>
        <fullName evidence="5">DUF1593-domain-containing protein</fullName>
    </recommendedName>
</protein>
<evidence type="ECO:0008006" key="5">
    <source>
        <dbReference type="Google" id="ProtNLM"/>
    </source>
</evidence>
<accession>A0AAV9JUW5</accession>
<reference evidence="3 4" key="1">
    <citation type="submission" date="2021-11" db="EMBL/GenBank/DDBJ databases">
        <title>Black yeast isolated from Biological Soil Crust.</title>
        <authorList>
            <person name="Kurbessoian T."/>
        </authorList>
    </citation>
    <scope>NUCLEOTIDE SEQUENCE [LARGE SCALE GENOMIC DNA]</scope>
    <source>
        <strain evidence="3 4">CCFEE 5522</strain>
    </source>
</reference>
<dbReference type="Gene3D" id="3.90.245.10">
    <property type="entry name" value="Ribonucleoside hydrolase-like"/>
    <property type="match status" value="1"/>
</dbReference>
<dbReference type="InterPro" id="IPR013783">
    <property type="entry name" value="Ig-like_fold"/>
</dbReference>
<keyword evidence="4" id="KW-1185">Reference proteome</keyword>
<dbReference type="Pfam" id="PF07632">
    <property type="entry name" value="Sde182_NH-like"/>
    <property type="match status" value="1"/>
</dbReference>
<dbReference type="InterPro" id="IPR011483">
    <property type="entry name" value="Sde182_NH-like"/>
</dbReference>
<evidence type="ECO:0000259" key="1">
    <source>
        <dbReference type="Pfam" id="PF07632"/>
    </source>
</evidence>
<sequence>MSDISNEPDDTMSFIRLLLHSDQYNITGMVAVTSYWQNSSVYPDQILNTTHAYSQVVDNLNVHSAGGFPTAEYLSSVVKAGQPIYGTAAIGLSNMSSGAERLIAVVDGMADDGILHTQAWGGLNVLGEALFYVQRTRVPYELSRFINKLRIYTISDQDNVGPWVRMNFPTIPYVVSLHGWNQYNLAAWSGISGDQYYNFDKGGPDFSLVDQQYVATHFQIGPLGSHYPDIAYIMEGDSPSLMHTMMNGVNGGPFDHPEWGGWGGRYTLMDLTRQTMVYSDAIDNVVGMNNQTFTSNHATIWRWRQAYQDEMSARIQWSVQGNYSVGSHPPIVSVNGSCGSAPLIVSGVYPEQIVTLDGSGTYDADANLTGKNPLQYNWFHYREPTATQSNISAEVPLLNFTLSDDGSIAMTTLPPASKACAAPTAREAAQGVQDVCQQYHVILEVTGSGTPPIRRYKRIILKLDSPPSNSTTTSKRRRDEL</sequence>
<dbReference type="Gene3D" id="2.60.40.10">
    <property type="entry name" value="Immunoglobulins"/>
    <property type="match status" value="1"/>
</dbReference>
<feature type="domain" description="Cellulose-binding Sde182 nucleoside hydrolase-like" evidence="1">
    <location>
        <begin position="1"/>
        <end position="266"/>
    </location>
</feature>